<feature type="region of interest" description="Disordered" evidence="1">
    <location>
        <begin position="229"/>
        <end position="250"/>
    </location>
</feature>
<dbReference type="AlphaFoldDB" id="A0AAF3F470"/>
<feature type="region of interest" description="Disordered" evidence="1">
    <location>
        <begin position="268"/>
        <end position="326"/>
    </location>
</feature>
<dbReference type="Gene3D" id="3.30.160.60">
    <property type="entry name" value="Classic Zinc Finger"/>
    <property type="match status" value="1"/>
</dbReference>
<feature type="compositionally biased region" description="Acidic residues" evidence="1">
    <location>
        <begin position="302"/>
        <end position="315"/>
    </location>
</feature>
<evidence type="ECO:0000313" key="4">
    <source>
        <dbReference type="WBParaSite" id="MBELARI_LOCUS21364"/>
    </source>
</evidence>
<protein>
    <recommendedName>
        <fullName evidence="2">C2H2-type domain-containing protein</fullName>
    </recommendedName>
</protein>
<keyword evidence="3" id="KW-1185">Reference proteome</keyword>
<accession>A0AAF3F470</accession>
<sequence>MSIVIELTLVESANPDEVKGLLSDFLKSSPPIFKSMSIRYVPLERDNPSEEHFFNLTDSVEELGCTTCCMEDAEEPIMMYFDTSLSSPNPNGILFKDRSYTNQESNNTFYMDCENHSNTIVKEELFASTFVLKREPSMDVSSLQQFYTKTTSKRKSLLKELPFFTERPELIQQNDVGTIKVTENCTMVNTTNSDIRCDVSTNSKDEFTQPAELLEKSYTKNEIANVSNGGRVEFENDPDDKISNIDDSSSGRSALNEFEKVFTAKVQEEEGTEKDLEDIDNISNGAVEDSSFDRSSLYESQNEPEEANENEDEINDEKSQSIEGNSSAKINWDNLVDVLEAAKRGELTVNENMANDSLMDADIDDEAGLRNAEISGNYNSTLEMLNLHSETPYRQGRYWWKLVKCSQCPHLKFTQAREVVTHILTKHGGQDVPKMYRCRLCSQTSFYRHNLLKEHLKTHSLRLSRYVANSYVEEKWHPTTLMKALELAKESFSNVAQSIERYLIWLVRNGKLDQDAMKDLRKE</sequence>
<evidence type="ECO:0000256" key="1">
    <source>
        <dbReference type="SAM" id="MobiDB-lite"/>
    </source>
</evidence>
<dbReference type="SMART" id="SM00355">
    <property type="entry name" value="ZnF_C2H2"/>
    <property type="match status" value="2"/>
</dbReference>
<feature type="domain" description="C2H2-type" evidence="2">
    <location>
        <begin position="403"/>
        <end position="427"/>
    </location>
</feature>
<proteinExistence type="predicted"/>
<organism evidence="3 4">
    <name type="scientific">Mesorhabditis belari</name>
    <dbReference type="NCBI Taxonomy" id="2138241"/>
    <lineage>
        <taxon>Eukaryota</taxon>
        <taxon>Metazoa</taxon>
        <taxon>Ecdysozoa</taxon>
        <taxon>Nematoda</taxon>
        <taxon>Chromadorea</taxon>
        <taxon>Rhabditida</taxon>
        <taxon>Rhabditina</taxon>
        <taxon>Rhabditomorpha</taxon>
        <taxon>Rhabditoidea</taxon>
        <taxon>Rhabditidae</taxon>
        <taxon>Mesorhabditinae</taxon>
        <taxon>Mesorhabditis</taxon>
    </lineage>
</organism>
<evidence type="ECO:0000313" key="3">
    <source>
        <dbReference type="Proteomes" id="UP000887575"/>
    </source>
</evidence>
<reference evidence="4" key="1">
    <citation type="submission" date="2024-02" db="UniProtKB">
        <authorList>
            <consortium name="WormBaseParasite"/>
        </authorList>
    </citation>
    <scope>IDENTIFICATION</scope>
</reference>
<evidence type="ECO:0000259" key="2">
    <source>
        <dbReference type="SMART" id="SM00355"/>
    </source>
</evidence>
<feature type="compositionally biased region" description="Acidic residues" evidence="1">
    <location>
        <begin position="269"/>
        <end position="280"/>
    </location>
</feature>
<dbReference type="InterPro" id="IPR013087">
    <property type="entry name" value="Znf_C2H2_type"/>
</dbReference>
<dbReference type="Proteomes" id="UP000887575">
    <property type="component" value="Unassembled WGS sequence"/>
</dbReference>
<dbReference type="WBParaSite" id="MBELARI_LOCUS21364">
    <property type="protein sequence ID" value="MBELARI_LOCUS21364"/>
    <property type="gene ID" value="MBELARI_LOCUS21364"/>
</dbReference>
<feature type="domain" description="C2H2-type" evidence="2">
    <location>
        <begin position="436"/>
        <end position="459"/>
    </location>
</feature>
<name>A0AAF3F470_9BILA</name>